<dbReference type="SUPFAM" id="SSF53850">
    <property type="entry name" value="Periplasmic binding protein-like II"/>
    <property type="match status" value="1"/>
</dbReference>
<dbReference type="AlphaFoldDB" id="A0A561XXZ8"/>
<dbReference type="Proteomes" id="UP000321485">
    <property type="component" value="Unassembled WGS sequence"/>
</dbReference>
<accession>A0A561XXZ8</accession>
<dbReference type="InterPro" id="IPR042100">
    <property type="entry name" value="Bug_dom1"/>
</dbReference>
<keyword evidence="3" id="KW-0675">Receptor</keyword>
<dbReference type="Gene3D" id="3.40.190.150">
    <property type="entry name" value="Bordetella uptake gene, domain 1"/>
    <property type="match status" value="1"/>
</dbReference>
<dbReference type="InterPro" id="IPR006311">
    <property type="entry name" value="TAT_signal"/>
</dbReference>
<dbReference type="Gene3D" id="3.40.190.10">
    <property type="entry name" value="Periplasmic binding protein-like II"/>
    <property type="match status" value="1"/>
</dbReference>
<proteinExistence type="inferred from homology"/>
<dbReference type="CDD" id="cd13578">
    <property type="entry name" value="PBP2_Bug27"/>
    <property type="match status" value="1"/>
</dbReference>
<keyword evidence="2" id="KW-0732">Signal</keyword>
<dbReference type="RefSeq" id="WP_146869663.1">
    <property type="nucleotide sequence ID" value="NZ_VJWE01000002.1"/>
</dbReference>
<dbReference type="PIRSF" id="PIRSF017082">
    <property type="entry name" value="YflP"/>
    <property type="match status" value="1"/>
</dbReference>
<evidence type="ECO:0000313" key="4">
    <source>
        <dbReference type="Proteomes" id="UP000321485"/>
    </source>
</evidence>
<reference evidence="3 4" key="1">
    <citation type="journal article" date="2015" name="Stand. Genomic Sci.">
        <title>Genomic Encyclopedia of Bacterial and Archaeal Type Strains, Phase III: the genomes of soil and plant-associated and newly described type strains.</title>
        <authorList>
            <person name="Whitman W.B."/>
            <person name="Woyke T."/>
            <person name="Klenk H.P."/>
            <person name="Zhou Y."/>
            <person name="Lilburn T.G."/>
            <person name="Beck B.J."/>
            <person name="De Vos P."/>
            <person name="Vandamme P."/>
            <person name="Eisen J.A."/>
            <person name="Garrity G."/>
            <person name="Hugenholtz P."/>
            <person name="Kyrpides N.C."/>
        </authorList>
    </citation>
    <scope>NUCLEOTIDE SEQUENCE [LARGE SCALE GENOMIC DNA]</scope>
    <source>
        <strain evidence="3 4">DSM 64</strain>
    </source>
</reference>
<comment type="similarity">
    <text evidence="1">Belongs to the UPF0065 (bug) family.</text>
</comment>
<dbReference type="GeneID" id="51109351"/>
<name>A0A561XXZ8_ACIDE</name>
<dbReference type="EMBL" id="VJWE01000002">
    <property type="protein sequence ID" value="TWG40978.1"/>
    <property type="molecule type" value="Genomic_DNA"/>
</dbReference>
<gene>
    <name evidence="3" type="ORF">ATF69_0267</name>
</gene>
<protein>
    <submittedName>
        <fullName evidence="3">Tripartite-type tricarboxylate transporter receptor subunit TctC</fullName>
    </submittedName>
</protein>
<dbReference type="InterPro" id="IPR005064">
    <property type="entry name" value="BUG"/>
</dbReference>
<dbReference type="Pfam" id="PF03401">
    <property type="entry name" value="TctC"/>
    <property type="match status" value="1"/>
</dbReference>
<feature type="chain" id="PRO_5022156814" evidence="2">
    <location>
        <begin position="40"/>
        <end position="338"/>
    </location>
</feature>
<evidence type="ECO:0000313" key="3">
    <source>
        <dbReference type="EMBL" id="TWG40978.1"/>
    </source>
</evidence>
<organism evidence="3 4">
    <name type="scientific">Acidovorax delafieldii</name>
    <name type="common">Pseudomonas delafieldii</name>
    <dbReference type="NCBI Taxonomy" id="47920"/>
    <lineage>
        <taxon>Bacteria</taxon>
        <taxon>Pseudomonadati</taxon>
        <taxon>Pseudomonadota</taxon>
        <taxon>Betaproteobacteria</taxon>
        <taxon>Burkholderiales</taxon>
        <taxon>Comamonadaceae</taxon>
        <taxon>Acidovorax</taxon>
    </lineage>
</organism>
<evidence type="ECO:0000256" key="1">
    <source>
        <dbReference type="ARBA" id="ARBA00006987"/>
    </source>
</evidence>
<evidence type="ECO:0000256" key="2">
    <source>
        <dbReference type="SAM" id="SignalP"/>
    </source>
</evidence>
<dbReference type="PANTHER" id="PTHR42928">
    <property type="entry name" value="TRICARBOXYLATE-BINDING PROTEIN"/>
    <property type="match status" value="1"/>
</dbReference>
<feature type="signal peptide" evidence="2">
    <location>
        <begin position="1"/>
        <end position="39"/>
    </location>
</feature>
<dbReference type="PROSITE" id="PS51318">
    <property type="entry name" value="TAT"/>
    <property type="match status" value="1"/>
</dbReference>
<dbReference type="PANTHER" id="PTHR42928:SF5">
    <property type="entry name" value="BLR1237 PROTEIN"/>
    <property type="match status" value="1"/>
</dbReference>
<sequence length="338" mass="35672">MPQLPTLRANAHPPSPQRRSLVLGALVATAAAATPGAWAQTGADAPVRLVVPFTPGTGIDLIARQIAQPLSDRLKRPFFVENKAGASGIIGTQEVVRAAPDGTTLLVSVNTLVMNMALYPKQGFNPLTDLVPVSQTSWGQLLLVASAGSKIESLKDLMDRARAKPGSLNYGSPGAGTPHHLAMELLKNRAKISLTHISYRGTAPAVTDLLGGQIDAMFLPIHVALQHVKAGKLKALAISSDTPHPLLPEVPSLGTLKLGDLNVDMWYGVFAPAGTPRAMIDRLNTELRDVLASPAVAKSFETQGMTPAHSSPDAFQKLVTADAKRWADLIKAQGITAE</sequence>
<comment type="caution">
    <text evidence="3">The sequence shown here is derived from an EMBL/GenBank/DDBJ whole genome shotgun (WGS) entry which is preliminary data.</text>
</comment>